<proteinExistence type="predicted"/>
<sequence>MHFHLDQTKRESLSTERAEELLHGLTEGVVSVKLSGKSFGDGSAQVAADALQRASPTLVHLDISDIIASRPEDEAKRTLATISDGLASCKQLEFIDLSDNALGAKGVRAIGELLTNQEKLKELLLCNNGLAADAGDLITSALLETKPTSLVKLHFHNNLLETPGSIALAPIVEHSPDLEDFRFSSLRIGREGAVRICKALQPRFQTLRYLNLADNSFGQEGAEALADAVSDAPLLETLIVSDCLLEDDGVKVICDSLRSGAPKLRSLHVAANEISITGAKALAQLIRKIKLRELVAEDNEFGNAGAVRLAKGMRRNSCLEILNVEGSEVGGRGALALAQAAAKLKCLKSLQLDKNAIPAEVVEEITRLLDERLGPLDDNDEEEDEDDEDDEDEDDEDDEEEDEEDEDEATDRQVASEVVEDARAVSEEVRGEVNNLAADINKLKI</sequence>
<dbReference type="SUPFAM" id="SSF52047">
    <property type="entry name" value="RNI-like"/>
    <property type="match status" value="1"/>
</dbReference>
<evidence type="ECO:0000256" key="1">
    <source>
        <dbReference type="SAM" id="MobiDB-lite"/>
    </source>
</evidence>
<dbReference type="OrthoDB" id="120976at2759"/>
<dbReference type="SMART" id="SM00368">
    <property type="entry name" value="LRR_RI"/>
    <property type="match status" value="8"/>
</dbReference>
<dbReference type="AlphaFoldDB" id="A0A2V3JDL9"/>
<name>A0A2V3JDL9_9FLOR</name>
<comment type="caution">
    <text evidence="2">The sequence shown here is derived from an EMBL/GenBank/DDBJ whole genome shotgun (WGS) entry which is preliminary data.</text>
</comment>
<dbReference type="PANTHER" id="PTHR46761">
    <property type="entry name" value="RAN GTPASE-ACTIVATING PROTEIN 1"/>
    <property type="match status" value="1"/>
</dbReference>
<accession>A0A2V3JDL9</accession>
<reference evidence="2 3" key="1">
    <citation type="journal article" date="2018" name="Mol. Biol. Evol.">
        <title>Analysis of the draft genome of the red seaweed Gracilariopsis chorda provides insights into genome size evolution in Rhodophyta.</title>
        <authorList>
            <person name="Lee J."/>
            <person name="Yang E.C."/>
            <person name="Graf L."/>
            <person name="Yang J.H."/>
            <person name="Qiu H."/>
            <person name="Zel Zion U."/>
            <person name="Chan C.X."/>
            <person name="Stephens T.G."/>
            <person name="Weber A.P.M."/>
            <person name="Boo G.H."/>
            <person name="Boo S.M."/>
            <person name="Kim K.M."/>
            <person name="Shin Y."/>
            <person name="Jung M."/>
            <person name="Lee S.J."/>
            <person name="Yim H.S."/>
            <person name="Lee J.H."/>
            <person name="Bhattacharya D."/>
            <person name="Yoon H.S."/>
        </authorList>
    </citation>
    <scope>NUCLEOTIDE SEQUENCE [LARGE SCALE GENOMIC DNA]</scope>
    <source>
        <strain evidence="2 3">SKKU-2015</strain>
        <tissue evidence="2">Whole body</tissue>
    </source>
</reference>
<feature type="region of interest" description="Disordered" evidence="1">
    <location>
        <begin position="372"/>
        <end position="432"/>
    </location>
</feature>
<dbReference type="InterPro" id="IPR045203">
    <property type="entry name" value="RanGAP1/2"/>
</dbReference>
<feature type="compositionally biased region" description="Acidic residues" evidence="1">
    <location>
        <begin position="377"/>
        <end position="409"/>
    </location>
</feature>
<dbReference type="PANTHER" id="PTHR46761:SF2">
    <property type="entry name" value="RAN GTPASE-ACTIVATING PROTEIN 1"/>
    <property type="match status" value="1"/>
</dbReference>
<evidence type="ECO:0000313" key="3">
    <source>
        <dbReference type="Proteomes" id="UP000247409"/>
    </source>
</evidence>
<dbReference type="InterPro" id="IPR032675">
    <property type="entry name" value="LRR_dom_sf"/>
</dbReference>
<keyword evidence="3" id="KW-1185">Reference proteome</keyword>
<dbReference type="EMBL" id="NBIV01000001">
    <property type="protein sequence ID" value="PXF50100.1"/>
    <property type="molecule type" value="Genomic_DNA"/>
</dbReference>
<organism evidence="2 3">
    <name type="scientific">Gracilariopsis chorda</name>
    <dbReference type="NCBI Taxonomy" id="448386"/>
    <lineage>
        <taxon>Eukaryota</taxon>
        <taxon>Rhodophyta</taxon>
        <taxon>Florideophyceae</taxon>
        <taxon>Rhodymeniophycidae</taxon>
        <taxon>Gracilariales</taxon>
        <taxon>Gracilariaceae</taxon>
        <taxon>Gracilariopsis</taxon>
    </lineage>
</organism>
<dbReference type="InterPro" id="IPR001611">
    <property type="entry name" value="Leu-rich_rpt"/>
</dbReference>
<dbReference type="Gene3D" id="3.80.10.10">
    <property type="entry name" value="Ribonuclease Inhibitor"/>
    <property type="match status" value="2"/>
</dbReference>
<dbReference type="GO" id="GO:0005096">
    <property type="term" value="F:GTPase activator activity"/>
    <property type="evidence" value="ECO:0007669"/>
    <property type="project" value="InterPro"/>
</dbReference>
<dbReference type="Pfam" id="PF13516">
    <property type="entry name" value="LRR_6"/>
    <property type="match status" value="4"/>
</dbReference>
<evidence type="ECO:0000313" key="2">
    <source>
        <dbReference type="EMBL" id="PXF50100.1"/>
    </source>
</evidence>
<dbReference type="STRING" id="448386.A0A2V3JDL9"/>
<gene>
    <name evidence="2" type="ORF">BWQ96_00260</name>
</gene>
<feature type="compositionally biased region" description="Basic and acidic residues" evidence="1">
    <location>
        <begin position="420"/>
        <end position="431"/>
    </location>
</feature>
<dbReference type="Proteomes" id="UP000247409">
    <property type="component" value="Unassembled WGS sequence"/>
</dbReference>
<protein>
    <submittedName>
        <fullName evidence="2">RAN GTPase-activating protein 1</fullName>
    </submittedName>
</protein>